<keyword evidence="3" id="KW-0269">Exonuclease</keyword>
<keyword evidence="8" id="KW-1185">Reference proteome</keyword>
<keyword evidence="1" id="KW-0963">Cytoplasm</keyword>
<dbReference type="AlphaFoldDB" id="A0A2K8NVC3"/>
<evidence type="ECO:0000313" key="8">
    <source>
        <dbReference type="Proteomes" id="UP000232063"/>
    </source>
</evidence>
<feature type="region of interest" description="Disordered" evidence="5">
    <location>
        <begin position="572"/>
        <end position="601"/>
    </location>
</feature>
<feature type="compositionally biased region" description="Low complexity" evidence="5">
    <location>
        <begin position="580"/>
        <end position="590"/>
    </location>
</feature>
<dbReference type="Gene3D" id="3.10.20.580">
    <property type="match status" value="1"/>
</dbReference>
<organism evidence="7 8">
    <name type="scientific">Williamsoniiplasma luminosum</name>
    <dbReference type="NCBI Taxonomy" id="214888"/>
    <lineage>
        <taxon>Bacteria</taxon>
        <taxon>Bacillati</taxon>
        <taxon>Mycoplasmatota</taxon>
        <taxon>Mollicutes</taxon>
        <taxon>Entomoplasmatales</taxon>
        <taxon>Williamsoniiplasma</taxon>
    </lineage>
</organism>
<dbReference type="InterPro" id="IPR055132">
    <property type="entry name" value="RNase_J_b_CASP"/>
</dbReference>
<dbReference type="Proteomes" id="UP000232063">
    <property type="component" value="Chromosome"/>
</dbReference>
<evidence type="ECO:0000256" key="2">
    <source>
        <dbReference type="ARBA" id="ARBA00022722"/>
    </source>
</evidence>
<dbReference type="OrthoDB" id="9758375at2"/>
<evidence type="ECO:0000313" key="7">
    <source>
        <dbReference type="EMBL" id="ATZ17496.1"/>
    </source>
</evidence>
<protein>
    <submittedName>
        <fullName evidence="7">Ribonuclease J</fullName>
    </submittedName>
</protein>
<name>A0A2K8NVC3_9MOLU</name>
<dbReference type="SUPFAM" id="SSF56281">
    <property type="entry name" value="Metallo-hydrolase/oxidoreductase"/>
    <property type="match status" value="1"/>
</dbReference>
<dbReference type="CDD" id="cd07714">
    <property type="entry name" value="RNaseJ_MBL-fold"/>
    <property type="match status" value="1"/>
</dbReference>
<dbReference type="RefSeq" id="WP_025734608.1">
    <property type="nucleotide sequence ID" value="NZ_CP024963.1"/>
</dbReference>
<dbReference type="InterPro" id="IPR001279">
    <property type="entry name" value="Metallo-B-lactamas"/>
</dbReference>
<dbReference type="PANTHER" id="PTHR43694">
    <property type="entry name" value="RIBONUCLEASE J"/>
    <property type="match status" value="1"/>
</dbReference>
<dbReference type="Gene3D" id="3.60.15.10">
    <property type="entry name" value="Ribonuclease Z/Hydroxyacylglutathione hydrolase-like"/>
    <property type="match status" value="1"/>
</dbReference>
<keyword evidence="2" id="KW-0540">Nuclease</keyword>
<evidence type="ECO:0000256" key="1">
    <source>
        <dbReference type="ARBA" id="ARBA00022490"/>
    </source>
</evidence>
<keyword evidence="3" id="KW-0378">Hydrolase</keyword>
<dbReference type="InterPro" id="IPR004613">
    <property type="entry name" value="RNase_J"/>
</dbReference>
<sequence length="601" mass="67480">MSDIRFFALGGQDERGKNLYILEVDNDLFILDAGIKFPEKGIFGVDVVIPNFEFLRENKERIKGLFLSNCSAYNMGSVVYLCKEINLPIYCNEITSHVLKIKAQRSRLKNIEQNLNIIQDKQILKFGNVKVEVFRTTSSTPQSFGYAFHTDKGIVVYAGDYIIDGQEQSYFSTDFRHLSNIGEAGVLALISDAETASRSGFTVPNHTITNYISAPFKEKKTKIAVGLFEEDIFKLGEIVTVAKENGRKIAVYGDTMKAVLESNLICDKFCIKPEDLISNEEYMKSENGVLIIAGNGDVLYSKLAKIANGNDNVVEFGEKDLIIIATPPAPGIEKRHAQILDELARTDARVVALSDKNIWSMHASYEDIKVMTSIMKPKYFVPIKSLYKDFLRAEQAAIDAGVESQNVGIIDNGEILILSKNHLAISEESIKKTNDVYVNGFEIADIGNVVLNERKQLATDGVIIVGATLDARNKELISLLDIQIRGVIYIKDDGVIFNLLQKAIENIIIKGQEQFKENPKAYDIAELKKEMVSKIRSTIKQESGKQPMALVIINEIDEKEYVPHVRASRNINNFKNYKPRNTTKTNLRNNNHSKKDDNKEN</sequence>
<dbReference type="InterPro" id="IPR041636">
    <property type="entry name" value="RNase_J_C"/>
</dbReference>
<keyword evidence="4" id="KW-0694">RNA-binding</keyword>
<dbReference type="InterPro" id="IPR036866">
    <property type="entry name" value="RibonucZ/Hydroxyglut_hydro"/>
</dbReference>
<dbReference type="PANTHER" id="PTHR43694:SF1">
    <property type="entry name" value="RIBONUCLEASE J"/>
    <property type="match status" value="1"/>
</dbReference>
<dbReference type="InterPro" id="IPR042173">
    <property type="entry name" value="RNase_J_2"/>
</dbReference>
<dbReference type="NCBIfam" id="TIGR00649">
    <property type="entry name" value="MG423"/>
    <property type="match status" value="1"/>
</dbReference>
<reference evidence="7 8" key="1">
    <citation type="submission" date="2017-11" db="EMBL/GenBank/DDBJ databases">
        <title>Genome sequence of Entomoplasma luminosum PIMN-1 (ATCC 49195).</title>
        <authorList>
            <person name="Lo W.-S."/>
            <person name="Gasparich G.E."/>
            <person name="Kuo C.-H."/>
        </authorList>
    </citation>
    <scope>NUCLEOTIDE SEQUENCE [LARGE SCALE GENOMIC DNA]</scope>
    <source>
        <strain evidence="7 8">PIMN-1</strain>
    </source>
</reference>
<proteinExistence type="predicted"/>
<dbReference type="GO" id="GO:0003723">
    <property type="term" value="F:RNA binding"/>
    <property type="evidence" value="ECO:0007669"/>
    <property type="project" value="UniProtKB-KW"/>
</dbReference>
<accession>A0A2K8NVC3</accession>
<evidence type="ECO:0000256" key="3">
    <source>
        <dbReference type="ARBA" id="ARBA00022839"/>
    </source>
</evidence>
<dbReference type="KEGG" id="elj:ELUMI_v1c07740"/>
<dbReference type="Pfam" id="PF17770">
    <property type="entry name" value="RNase_J_C"/>
    <property type="match status" value="1"/>
</dbReference>
<dbReference type="SMART" id="SM00849">
    <property type="entry name" value="Lactamase_B"/>
    <property type="match status" value="1"/>
</dbReference>
<evidence type="ECO:0000259" key="6">
    <source>
        <dbReference type="SMART" id="SM00849"/>
    </source>
</evidence>
<dbReference type="Gene3D" id="3.40.50.10710">
    <property type="entry name" value="Metallo-hydrolase/oxidoreductase"/>
    <property type="match status" value="1"/>
</dbReference>
<evidence type="ECO:0000256" key="5">
    <source>
        <dbReference type="SAM" id="MobiDB-lite"/>
    </source>
</evidence>
<feature type="domain" description="Metallo-beta-lactamase" evidence="6">
    <location>
        <begin position="16"/>
        <end position="206"/>
    </location>
</feature>
<dbReference type="EMBL" id="CP024963">
    <property type="protein sequence ID" value="ATZ17496.1"/>
    <property type="molecule type" value="Genomic_DNA"/>
</dbReference>
<gene>
    <name evidence="7" type="primary">rnj</name>
    <name evidence="7" type="ORF">ELUMI_v1c07740</name>
</gene>
<dbReference type="GO" id="GO:0046872">
    <property type="term" value="F:metal ion binding"/>
    <property type="evidence" value="ECO:0007669"/>
    <property type="project" value="InterPro"/>
</dbReference>
<evidence type="ECO:0000256" key="4">
    <source>
        <dbReference type="ARBA" id="ARBA00022884"/>
    </source>
</evidence>
<dbReference type="Pfam" id="PF22505">
    <property type="entry name" value="RNase_J_b_CASP"/>
    <property type="match status" value="1"/>
</dbReference>
<dbReference type="GO" id="GO:0004527">
    <property type="term" value="F:exonuclease activity"/>
    <property type="evidence" value="ECO:0007669"/>
    <property type="project" value="UniProtKB-KW"/>
</dbReference>